<dbReference type="PANTHER" id="PTHR45527">
    <property type="entry name" value="NONRIBOSOMAL PEPTIDE SYNTHETASE"/>
    <property type="match status" value="1"/>
</dbReference>
<keyword evidence="7" id="KW-1185">Reference proteome</keyword>
<dbReference type="InterPro" id="IPR001242">
    <property type="entry name" value="Condensation_dom"/>
</dbReference>
<protein>
    <submittedName>
        <fullName evidence="6">Condensation domain protein</fullName>
    </submittedName>
</protein>
<dbReference type="Gene3D" id="3.30.559.30">
    <property type="entry name" value="Nonribosomal peptide synthetase, condensation domain"/>
    <property type="match status" value="1"/>
</dbReference>
<dbReference type="InterPro" id="IPR013968">
    <property type="entry name" value="PKS_KR"/>
</dbReference>
<dbReference type="SUPFAM" id="SSF52777">
    <property type="entry name" value="CoA-dependent acyltransferases"/>
    <property type="match status" value="2"/>
</dbReference>
<proteinExistence type="predicted"/>
<dbReference type="PANTHER" id="PTHR45527:SF1">
    <property type="entry name" value="FATTY ACID SYNTHASE"/>
    <property type="match status" value="1"/>
</dbReference>
<dbReference type="Gene3D" id="1.10.1200.10">
    <property type="entry name" value="ACP-like"/>
    <property type="match status" value="1"/>
</dbReference>
<dbReference type="UniPathway" id="UPA00011"/>
<evidence type="ECO:0000256" key="2">
    <source>
        <dbReference type="ARBA" id="ARBA00022450"/>
    </source>
</evidence>
<feature type="compositionally biased region" description="Basic residues" evidence="4">
    <location>
        <begin position="1964"/>
        <end position="1978"/>
    </location>
</feature>
<dbReference type="Gene3D" id="3.30.559.10">
    <property type="entry name" value="Chloramphenicol acetyltransferase-like domain"/>
    <property type="match status" value="1"/>
</dbReference>
<feature type="compositionally biased region" description="Basic and acidic residues" evidence="4">
    <location>
        <begin position="1952"/>
        <end position="1963"/>
    </location>
</feature>
<dbReference type="Pfam" id="PF13193">
    <property type="entry name" value="AMP-binding_C"/>
    <property type="match status" value="1"/>
</dbReference>
<dbReference type="HOGENOM" id="CLU_000895_0_0_11"/>
<evidence type="ECO:0000256" key="3">
    <source>
        <dbReference type="ARBA" id="ARBA00022553"/>
    </source>
</evidence>
<dbReference type="GO" id="GO:0008610">
    <property type="term" value="P:lipid biosynthetic process"/>
    <property type="evidence" value="ECO:0007669"/>
    <property type="project" value="UniProtKB-ARBA"/>
</dbReference>
<dbReference type="Gene3D" id="3.40.50.720">
    <property type="entry name" value="NAD(P)-binding Rossmann-like Domain"/>
    <property type="match status" value="1"/>
</dbReference>
<dbReference type="GO" id="GO:0043041">
    <property type="term" value="P:amino acid activation for nonribosomal peptide biosynthetic process"/>
    <property type="evidence" value="ECO:0007669"/>
    <property type="project" value="TreeGrafter"/>
</dbReference>
<dbReference type="InterPro" id="IPR042099">
    <property type="entry name" value="ANL_N_sf"/>
</dbReference>
<comment type="cofactor">
    <cofactor evidence="1">
        <name>pantetheine 4'-phosphate</name>
        <dbReference type="ChEBI" id="CHEBI:47942"/>
    </cofactor>
</comment>
<dbReference type="Pfam" id="PF00668">
    <property type="entry name" value="Condensation"/>
    <property type="match status" value="1"/>
</dbReference>
<dbReference type="InterPro" id="IPR057326">
    <property type="entry name" value="KR_dom"/>
</dbReference>
<dbReference type="InterPro" id="IPR036736">
    <property type="entry name" value="ACP-like_sf"/>
</dbReference>
<evidence type="ECO:0000259" key="5">
    <source>
        <dbReference type="PROSITE" id="PS50075"/>
    </source>
</evidence>
<dbReference type="Proteomes" id="UP000002247">
    <property type="component" value="Chromosome"/>
</dbReference>
<dbReference type="InterPro" id="IPR023213">
    <property type="entry name" value="CAT-like_dom_sf"/>
</dbReference>
<evidence type="ECO:0000256" key="4">
    <source>
        <dbReference type="SAM" id="MobiDB-lite"/>
    </source>
</evidence>
<dbReference type="SUPFAM" id="SSF51735">
    <property type="entry name" value="NAD(P)-binding Rossmann-fold domains"/>
    <property type="match status" value="2"/>
</dbReference>
<organism evidence="6 7">
    <name type="scientific">Segniliparus rotundus (strain ATCC BAA-972 / CDC 1076 / CIP 108378 / DSM 44985 / JCM 13578)</name>
    <dbReference type="NCBI Taxonomy" id="640132"/>
    <lineage>
        <taxon>Bacteria</taxon>
        <taxon>Bacillati</taxon>
        <taxon>Actinomycetota</taxon>
        <taxon>Actinomycetes</taxon>
        <taxon>Mycobacteriales</taxon>
        <taxon>Segniliparaceae</taxon>
        <taxon>Segniliparus</taxon>
    </lineage>
</organism>
<evidence type="ECO:0000313" key="6">
    <source>
        <dbReference type="EMBL" id="ADG98878.1"/>
    </source>
</evidence>
<sequence length="1978" mass="210901">MTVDVPSVDVPAAGLASAAGTEEEITLFRASFAQQRMWFLSKLDPGNPLYNVPIILQFDGAVRPDALQRALAEIVSRHEILRTTFVEFEGELMQAVAQSAAIPVPVTEIEPTPGQPQAPTRRADVRAAVRDLVTAPFDLSAGPLLRAHLLDLRDGVSLFVATMHHIIVDGWSIGVLCEELRALYQAEVTGVAAALPPVRLHMGDIAEDERERASGPAYARHREYWKAQLAGELTAPELPFDRDRPSHSTSRGASLDFTVSSAQMAAMAALGRDMDVTAFMTLLAVFYTLLYRYNGSHDQVVGAPMANREDSRTAGLIGLFVNTIPLRARIDPDAGFAELLASVREVTLGAYEHQELPLEQIVEEVAPERLPGRNPLVAVLFAMQSPPPANLDFAGSSASFVGMPTEATRADLELHFWPRKDHIAAQFVYSTELFDAATVEHIRDDYLALLDAAIASPHVPIRSLPMGTEEAPVVQNLAPLLEHAGSSVAVTGGGGEITHAELRETAAALAEALPEARGGVVALALERGPDLVAALVAAVSVGAQRVVWLPPSHPAPYRERALCEWAPSVVVDEVRVAGARAAGTSAPLTANAAAGQLDSGLAEMLAALLHSGRVHLDRPEPVARTVLTADRRFAPPGVLGELCVGPLDTGVLPTGVPARVRRDSCVEIARAPRGIAWDGYRWADLSTVEAVLLNNPLIDDCAVLSRRTDSGATELVAYVATCAPVSAHRLSELARAALPAPLTPRAFVLVAALPVTSTGALDIAALRRLPVIDDELIAQWSAQLPEATRVQAVPDIAEPPRIRVLGPPAHGAPELAAHAAEPTRDELSVLDGGPAVDPTVLSLPDALVRAAHETATTELVFLDESGAERRLTYAALLDAARRVLGGLRASGLVPGDLAIVHLPRNDDFTAAIWGCFLGGFVPVPVAANSAGGADKTAEAWNTLGQPLVIGEFAHPAARTALIGDLLAHEPDAEHHRPDPDALALLLLTSGSTGTPKGVQLTHRNILTRSAATAQMNGFGSADISFNWMPLEHVGGIVMSHLHDVYVCCQQVHAATSWVLADPLRWLAVADRYRVSTTWAPNFAFGLIADRLAETAEPERFDLSPLRFILNGGEAIVPRTARRFLRMMEQFGLPRTAMRPSWGMSETSSGVLYSETFSLETTTDADQCTELAKPLPGTRMRIVDADDKVVPVGAVGRVQISGPTVTRGYYADAERTAEAFTADGWFDTGDLGRIQHGALALTGRAKDVIIVHGVNYTCHEIESAVEESPFVMRSYSAAVAVRPEGSDTDALAIVFSPQPEAAEDEAFADIRARVLAVGPNPDFLIPVAPENIPKTDIGKIQRTLLRERFAAGEFDHAIRGQGAGASAANTLPNWFFQPVWHRRERARRSAVVEGGVLITGEPGALGAQLAEQLGARGVPVARADAKDVAAGLGSCAGQTAIRAVVCCIAEQPGHANPDSSQEALPASVFEVARILRGLAGESQPPALYVVGCGTQAVTDTDAVESGLATIPALLRSAVAETPGLRVRFIDLDPDDPGAGAHHVAGELGETAHDGEIAYRGGVRWVKGLERLPDEPGAPADIAPGTLHLISGGLGGLAYELARLLVERFHARVLLIGRRDPAPGQLAAHRRLSEAAGHEAVRYHVADVCDVGQVWNAVTESEHDWGAQLSGVWHLAGAYREQPMATTTEAELADVAKAKVAGVRALHQIALRRPGVRFVSFSSVNGFFGGAGVGGYSAANAYLDAFTLYQRRNCGIAAQSIAWTMWDHIGMSAHVEHPELTRARGYHVLSRSDGLNSLLIALAHDAPHILVGLNDAKPMVRARLAGLAPTKHLLVADLPQAAPERAGVLVHDRYGCVVPTRVESPNAAREWVAARDDTERRLSAIWQQVLGSDNFGVTDSFFEIGGNSVLLALAHRLVQEAFERSIALVDLFRYPTVSTLAAYLSGTSTAPDPGDPKSDFGSDRARIRKEARRRTRPSRA</sequence>
<dbReference type="SMART" id="SM00823">
    <property type="entry name" value="PKS_PP"/>
    <property type="match status" value="1"/>
</dbReference>
<feature type="region of interest" description="Disordered" evidence="4">
    <location>
        <begin position="1943"/>
        <end position="1978"/>
    </location>
</feature>
<dbReference type="Pfam" id="PF08659">
    <property type="entry name" value="KR"/>
    <property type="match status" value="1"/>
</dbReference>
<dbReference type="InterPro" id="IPR025110">
    <property type="entry name" value="AMP-bd_C"/>
</dbReference>
<dbReference type="RefSeq" id="WP_013139328.1">
    <property type="nucleotide sequence ID" value="NC_014168.1"/>
</dbReference>
<keyword evidence="2" id="KW-0596">Phosphopantetheine</keyword>
<dbReference type="eggNOG" id="COG0318">
    <property type="taxonomic scope" value="Bacteria"/>
</dbReference>
<dbReference type="Gene3D" id="3.40.50.12780">
    <property type="entry name" value="N-terminal domain of ligase-like"/>
    <property type="match status" value="2"/>
</dbReference>
<dbReference type="CDD" id="cd19531">
    <property type="entry name" value="LCL_NRPS-like"/>
    <property type="match status" value="1"/>
</dbReference>
<keyword evidence="3" id="KW-0597">Phosphoprotein</keyword>
<dbReference type="InterPro" id="IPR000873">
    <property type="entry name" value="AMP-dep_synth/lig_dom"/>
</dbReference>
<evidence type="ECO:0000256" key="1">
    <source>
        <dbReference type="ARBA" id="ARBA00001957"/>
    </source>
</evidence>
<dbReference type="Gene3D" id="3.30.300.30">
    <property type="match status" value="2"/>
</dbReference>
<dbReference type="eggNOG" id="COG1028">
    <property type="taxonomic scope" value="Bacteria"/>
</dbReference>
<dbReference type="InterPro" id="IPR020845">
    <property type="entry name" value="AMP-binding_CS"/>
</dbReference>
<name>D6ZBC6_SEGRD</name>
<gene>
    <name evidence="6" type="ordered locus">Srot_2434</name>
</gene>
<dbReference type="GO" id="GO:0031177">
    <property type="term" value="F:phosphopantetheine binding"/>
    <property type="evidence" value="ECO:0007669"/>
    <property type="project" value="InterPro"/>
</dbReference>
<evidence type="ECO:0000313" key="7">
    <source>
        <dbReference type="Proteomes" id="UP000002247"/>
    </source>
</evidence>
<dbReference type="InterPro" id="IPR045851">
    <property type="entry name" value="AMP-bd_C_sf"/>
</dbReference>
<dbReference type="Pfam" id="PF00550">
    <property type="entry name" value="PP-binding"/>
    <property type="match status" value="1"/>
</dbReference>
<dbReference type="SMART" id="SM00822">
    <property type="entry name" value="PKS_KR"/>
    <property type="match status" value="1"/>
</dbReference>
<dbReference type="Pfam" id="PF00501">
    <property type="entry name" value="AMP-binding"/>
    <property type="match status" value="1"/>
</dbReference>
<dbReference type="InterPro" id="IPR036291">
    <property type="entry name" value="NAD(P)-bd_dom_sf"/>
</dbReference>
<dbReference type="PROSITE" id="PS00455">
    <property type="entry name" value="AMP_BINDING"/>
    <property type="match status" value="1"/>
</dbReference>
<dbReference type="eggNOG" id="COG1020">
    <property type="taxonomic scope" value="Bacteria"/>
</dbReference>
<dbReference type="InterPro" id="IPR009081">
    <property type="entry name" value="PP-bd_ACP"/>
</dbReference>
<dbReference type="STRING" id="640132.Srot_2434"/>
<accession>D6ZBC6</accession>
<feature type="domain" description="Carrier" evidence="5">
    <location>
        <begin position="1871"/>
        <end position="1946"/>
    </location>
</feature>
<dbReference type="PROSITE" id="PS50075">
    <property type="entry name" value="CARRIER"/>
    <property type="match status" value="1"/>
</dbReference>
<dbReference type="InterPro" id="IPR020806">
    <property type="entry name" value="PKS_PP-bd"/>
</dbReference>
<dbReference type="SUPFAM" id="SSF47336">
    <property type="entry name" value="ACP-like"/>
    <property type="match status" value="1"/>
</dbReference>
<dbReference type="SUPFAM" id="SSF56801">
    <property type="entry name" value="Acetyl-CoA synthetase-like"/>
    <property type="match status" value="2"/>
</dbReference>
<dbReference type="GO" id="GO:0003824">
    <property type="term" value="F:catalytic activity"/>
    <property type="evidence" value="ECO:0007669"/>
    <property type="project" value="InterPro"/>
</dbReference>
<reference evidence="6 7" key="1">
    <citation type="journal article" date="2010" name="Stand. Genomic Sci.">
        <title>Complete genome sequence of Segniliparus rotundus type strain (CDC 1076).</title>
        <authorList>
            <person name="Sikorski J."/>
            <person name="Lapidus A."/>
            <person name="Copeland A."/>
            <person name="Misra M."/>
            <person name="Glavina Del Rio T."/>
            <person name="Nolan M."/>
            <person name="Lucas S."/>
            <person name="Chen F."/>
            <person name="Tice H."/>
            <person name="Cheng J.F."/>
            <person name="Jando M."/>
            <person name="Schneider S."/>
            <person name="Bruce D."/>
            <person name="Goodwin L."/>
            <person name="Pitluck S."/>
            <person name="Liolios K."/>
            <person name="Mikhailova N."/>
            <person name="Pati A."/>
            <person name="Ivanova N."/>
            <person name="Mavromatis K."/>
            <person name="Chen A."/>
            <person name="Palaniappan K."/>
            <person name="Chertkov O."/>
            <person name="Land M."/>
            <person name="Hauser L."/>
            <person name="Chang Y.J."/>
            <person name="Jeffries C.D."/>
            <person name="Brettin T."/>
            <person name="Detter J.C."/>
            <person name="Han C."/>
            <person name="Rohde M."/>
            <person name="Goker M."/>
            <person name="Bristow J."/>
            <person name="Eisen J.A."/>
            <person name="Markowitz V."/>
            <person name="Hugenholtz P."/>
            <person name="Kyrpides N.C."/>
            <person name="Klenk H.P."/>
        </authorList>
    </citation>
    <scope>NUCLEOTIDE SEQUENCE [LARGE SCALE GENOMIC DNA]</scope>
    <source>
        <strain evidence="7">ATCC BAA-972 / CDC 1076 / CIP 108378 / DSM 44985 / JCM 13578</strain>
    </source>
</reference>
<dbReference type="KEGG" id="srt:Srot_2434"/>
<dbReference type="CDD" id="cd08953">
    <property type="entry name" value="KR_2_SDR_x"/>
    <property type="match status" value="1"/>
</dbReference>
<dbReference type="GO" id="GO:0044550">
    <property type="term" value="P:secondary metabolite biosynthetic process"/>
    <property type="evidence" value="ECO:0007669"/>
    <property type="project" value="TreeGrafter"/>
</dbReference>
<dbReference type="EMBL" id="CP001958">
    <property type="protein sequence ID" value="ADG98878.1"/>
    <property type="molecule type" value="Genomic_DNA"/>
</dbReference>
<dbReference type="GO" id="GO:0005737">
    <property type="term" value="C:cytoplasm"/>
    <property type="evidence" value="ECO:0007669"/>
    <property type="project" value="TreeGrafter"/>
</dbReference>